<evidence type="ECO:0000256" key="2">
    <source>
        <dbReference type="SAM" id="Phobius"/>
    </source>
</evidence>
<organism evidence="3 4">
    <name type="scientific">Streptomyces sp. 900105245</name>
    <dbReference type="NCBI Taxonomy" id="3154379"/>
    <lineage>
        <taxon>Bacteria</taxon>
        <taxon>Bacillati</taxon>
        <taxon>Actinomycetota</taxon>
        <taxon>Actinomycetes</taxon>
        <taxon>Kitasatosporales</taxon>
        <taxon>Streptomycetaceae</taxon>
        <taxon>Streptomyces</taxon>
    </lineage>
</organism>
<feature type="transmembrane region" description="Helical" evidence="2">
    <location>
        <begin position="136"/>
        <end position="159"/>
    </location>
</feature>
<dbReference type="Proteomes" id="UP001470023">
    <property type="component" value="Unassembled WGS sequence"/>
</dbReference>
<sequence length="203" mass="21127">MTHPRQTPRPARAGRTVLGAATVAMGLIAGVFYAFACAVMPALARADDRTYVAVMRDINDVIQNPVFFLSFLGALVLTAVSAWQLRGSAGGRWAGAALVAYTLAFLVTVAFSVPLNDVLAGGGTPASLREHFEGPWVAWNVVRTVLSTVALGCLARALLRMGAAAPAGGRRHPAPDAAAPSGPLPSHAPGRPRTSRQTPPSPR</sequence>
<keyword evidence="2" id="KW-1133">Transmembrane helix</keyword>
<dbReference type="Pfam" id="PF08592">
    <property type="entry name" value="Anthrone_oxy"/>
    <property type="match status" value="1"/>
</dbReference>
<keyword evidence="2" id="KW-0812">Transmembrane</keyword>
<feature type="compositionally biased region" description="Low complexity" evidence="1">
    <location>
        <begin position="191"/>
        <end position="203"/>
    </location>
</feature>
<keyword evidence="4" id="KW-1185">Reference proteome</keyword>
<name>A0ABV1UDI5_9ACTN</name>
<accession>A0ABV1UDI5</accession>
<feature type="transmembrane region" description="Helical" evidence="2">
    <location>
        <begin position="95"/>
        <end position="116"/>
    </location>
</feature>
<comment type="caution">
    <text evidence="3">The sequence shown here is derived from an EMBL/GenBank/DDBJ whole genome shotgun (WGS) entry which is preliminary data.</text>
</comment>
<gene>
    <name evidence="3" type="ORF">ABT272_27105</name>
</gene>
<dbReference type="InterPro" id="IPR013901">
    <property type="entry name" value="Anthrone_oxy"/>
</dbReference>
<feature type="region of interest" description="Disordered" evidence="1">
    <location>
        <begin position="166"/>
        <end position="203"/>
    </location>
</feature>
<proteinExistence type="predicted"/>
<evidence type="ECO:0000313" key="4">
    <source>
        <dbReference type="Proteomes" id="UP001470023"/>
    </source>
</evidence>
<keyword evidence="2" id="KW-0472">Membrane</keyword>
<dbReference type="EMBL" id="JBEPAZ010000027">
    <property type="protein sequence ID" value="MER6431370.1"/>
    <property type="molecule type" value="Genomic_DNA"/>
</dbReference>
<protein>
    <submittedName>
        <fullName evidence="3">Anthrone oxygenase family protein</fullName>
    </submittedName>
</protein>
<dbReference type="RefSeq" id="WP_352064588.1">
    <property type="nucleotide sequence ID" value="NZ_JBEOYA010000022.1"/>
</dbReference>
<feature type="transmembrane region" description="Helical" evidence="2">
    <location>
        <begin position="62"/>
        <end position="83"/>
    </location>
</feature>
<reference evidence="3 4" key="1">
    <citation type="submission" date="2024-06" db="EMBL/GenBank/DDBJ databases">
        <title>The Natural Products Discovery Center: Release of the First 8490 Sequenced Strains for Exploring Actinobacteria Biosynthetic Diversity.</title>
        <authorList>
            <person name="Kalkreuter E."/>
            <person name="Kautsar S.A."/>
            <person name="Yang D."/>
            <person name="Bader C.D."/>
            <person name="Teijaro C.N."/>
            <person name="Fluegel L."/>
            <person name="Davis C.M."/>
            <person name="Simpson J.R."/>
            <person name="Lauterbach L."/>
            <person name="Steele A.D."/>
            <person name="Gui C."/>
            <person name="Meng S."/>
            <person name="Li G."/>
            <person name="Viehrig K."/>
            <person name="Ye F."/>
            <person name="Su P."/>
            <person name="Kiefer A.F."/>
            <person name="Nichols A."/>
            <person name="Cepeda A.J."/>
            <person name="Yan W."/>
            <person name="Fan B."/>
            <person name="Jiang Y."/>
            <person name="Adhikari A."/>
            <person name="Zheng C.-J."/>
            <person name="Schuster L."/>
            <person name="Cowan T.M."/>
            <person name="Smanski M.J."/>
            <person name="Chevrette M.G."/>
            <person name="De Carvalho L.P.S."/>
            <person name="Shen B."/>
        </authorList>
    </citation>
    <scope>NUCLEOTIDE SEQUENCE [LARGE SCALE GENOMIC DNA]</scope>
    <source>
        <strain evidence="3 4">NPDC001166</strain>
    </source>
</reference>
<evidence type="ECO:0000313" key="3">
    <source>
        <dbReference type="EMBL" id="MER6431370.1"/>
    </source>
</evidence>
<evidence type="ECO:0000256" key="1">
    <source>
        <dbReference type="SAM" id="MobiDB-lite"/>
    </source>
</evidence>